<organism evidence="8 9">
    <name type="scientific">Aldrovandia affinis</name>
    <dbReference type="NCBI Taxonomy" id="143900"/>
    <lineage>
        <taxon>Eukaryota</taxon>
        <taxon>Metazoa</taxon>
        <taxon>Chordata</taxon>
        <taxon>Craniata</taxon>
        <taxon>Vertebrata</taxon>
        <taxon>Euteleostomi</taxon>
        <taxon>Actinopterygii</taxon>
        <taxon>Neopterygii</taxon>
        <taxon>Teleostei</taxon>
        <taxon>Notacanthiformes</taxon>
        <taxon>Halosauridae</taxon>
        <taxon>Aldrovandia</taxon>
    </lineage>
</organism>
<accession>A0AAD7SP47</accession>
<comment type="caution">
    <text evidence="8">The sequence shown here is derived from an EMBL/GenBank/DDBJ whole genome shotgun (WGS) entry which is preliminary data.</text>
</comment>
<gene>
    <name evidence="8" type="ORF">AAFF_G00311600</name>
</gene>
<evidence type="ECO:0000313" key="8">
    <source>
        <dbReference type="EMBL" id="KAJ8405723.1"/>
    </source>
</evidence>
<evidence type="ECO:0000259" key="7">
    <source>
        <dbReference type="PROSITE" id="PS50071"/>
    </source>
</evidence>
<evidence type="ECO:0000313" key="9">
    <source>
        <dbReference type="Proteomes" id="UP001221898"/>
    </source>
</evidence>
<feature type="coiled-coil region" evidence="5">
    <location>
        <begin position="593"/>
        <end position="627"/>
    </location>
</feature>
<dbReference type="PROSITE" id="PS50071">
    <property type="entry name" value="HOMEOBOX_2"/>
    <property type="match status" value="2"/>
</dbReference>
<dbReference type="PANTHER" id="PTHR11636:SF80">
    <property type="entry name" value="HIGHLY DIVERGENT HOMEOBOX"/>
    <property type="match status" value="1"/>
</dbReference>
<protein>
    <recommendedName>
        <fullName evidence="7">Homeobox domain-containing protein</fullName>
    </recommendedName>
</protein>
<dbReference type="AlphaFoldDB" id="A0AAD7SP47"/>
<keyword evidence="2 4" id="KW-0371">Homeobox</keyword>
<dbReference type="SMART" id="SM00389">
    <property type="entry name" value="HOX"/>
    <property type="match status" value="2"/>
</dbReference>
<comment type="subcellular location">
    <subcellularLocation>
        <location evidence="4">Nucleus</location>
    </subcellularLocation>
</comment>
<feature type="region of interest" description="Disordered" evidence="6">
    <location>
        <begin position="649"/>
        <end position="669"/>
    </location>
</feature>
<dbReference type="Proteomes" id="UP001221898">
    <property type="component" value="Unassembled WGS sequence"/>
</dbReference>
<feature type="DNA-binding region" description="Homeobox" evidence="4">
    <location>
        <begin position="421"/>
        <end position="484"/>
    </location>
</feature>
<dbReference type="GO" id="GO:0005634">
    <property type="term" value="C:nucleus"/>
    <property type="evidence" value="ECO:0007669"/>
    <property type="project" value="UniProtKB-SubCell"/>
</dbReference>
<evidence type="ECO:0000256" key="4">
    <source>
        <dbReference type="PROSITE-ProRule" id="PRU00108"/>
    </source>
</evidence>
<dbReference type="InterPro" id="IPR001356">
    <property type="entry name" value="HD"/>
</dbReference>
<dbReference type="InterPro" id="IPR009057">
    <property type="entry name" value="Homeodomain-like_sf"/>
</dbReference>
<keyword evidence="1 4" id="KW-0238">DNA-binding</keyword>
<keyword evidence="5" id="KW-0175">Coiled coil</keyword>
<dbReference type="Gene3D" id="1.10.10.60">
    <property type="entry name" value="Homeodomain-like"/>
    <property type="match status" value="2"/>
</dbReference>
<evidence type="ECO:0000256" key="3">
    <source>
        <dbReference type="ARBA" id="ARBA00023242"/>
    </source>
</evidence>
<feature type="region of interest" description="Disordered" evidence="6">
    <location>
        <begin position="489"/>
        <end position="559"/>
    </location>
</feature>
<feature type="region of interest" description="Disordered" evidence="6">
    <location>
        <begin position="111"/>
        <end position="241"/>
    </location>
</feature>
<dbReference type="GO" id="GO:0000981">
    <property type="term" value="F:DNA-binding transcription factor activity, RNA polymerase II-specific"/>
    <property type="evidence" value="ECO:0007669"/>
    <property type="project" value="TreeGrafter"/>
</dbReference>
<dbReference type="SUPFAM" id="SSF46689">
    <property type="entry name" value="Homeodomain-like"/>
    <property type="match status" value="2"/>
</dbReference>
<feature type="compositionally biased region" description="Basic and acidic residues" evidence="6">
    <location>
        <begin position="655"/>
        <end position="666"/>
    </location>
</feature>
<feature type="domain" description="Homeobox" evidence="7">
    <location>
        <begin position="419"/>
        <end position="483"/>
    </location>
</feature>
<evidence type="ECO:0000256" key="5">
    <source>
        <dbReference type="SAM" id="Coils"/>
    </source>
</evidence>
<evidence type="ECO:0000256" key="1">
    <source>
        <dbReference type="ARBA" id="ARBA00023125"/>
    </source>
</evidence>
<evidence type="ECO:0000256" key="6">
    <source>
        <dbReference type="SAM" id="MobiDB-lite"/>
    </source>
</evidence>
<feature type="compositionally biased region" description="Low complexity" evidence="6">
    <location>
        <begin position="111"/>
        <end position="127"/>
    </location>
</feature>
<feature type="compositionally biased region" description="Polar residues" evidence="6">
    <location>
        <begin position="497"/>
        <end position="511"/>
    </location>
</feature>
<proteinExistence type="predicted"/>
<feature type="DNA-binding region" description="Homeobox" evidence="4">
    <location>
        <begin position="5"/>
        <end position="68"/>
    </location>
</feature>
<reference evidence="8" key="1">
    <citation type="journal article" date="2023" name="Science">
        <title>Genome structures resolve the early diversification of teleost fishes.</title>
        <authorList>
            <person name="Parey E."/>
            <person name="Louis A."/>
            <person name="Montfort J."/>
            <person name="Bouchez O."/>
            <person name="Roques C."/>
            <person name="Iampietro C."/>
            <person name="Lluch J."/>
            <person name="Castinel A."/>
            <person name="Donnadieu C."/>
            <person name="Desvignes T."/>
            <person name="Floi Bucao C."/>
            <person name="Jouanno E."/>
            <person name="Wen M."/>
            <person name="Mejri S."/>
            <person name="Dirks R."/>
            <person name="Jansen H."/>
            <person name="Henkel C."/>
            <person name="Chen W.J."/>
            <person name="Zahm M."/>
            <person name="Cabau C."/>
            <person name="Klopp C."/>
            <person name="Thompson A.W."/>
            <person name="Robinson-Rechavi M."/>
            <person name="Braasch I."/>
            <person name="Lecointre G."/>
            <person name="Bobe J."/>
            <person name="Postlethwait J.H."/>
            <person name="Berthelot C."/>
            <person name="Roest Crollius H."/>
            <person name="Guiguen Y."/>
        </authorList>
    </citation>
    <scope>NUCLEOTIDE SEQUENCE</scope>
    <source>
        <strain evidence="8">NC1722</strain>
    </source>
</reference>
<dbReference type="EMBL" id="JAINUG010000046">
    <property type="protein sequence ID" value="KAJ8405723.1"/>
    <property type="molecule type" value="Genomic_DNA"/>
</dbReference>
<feature type="domain" description="Homeobox" evidence="7">
    <location>
        <begin position="3"/>
        <end position="67"/>
    </location>
</feature>
<keyword evidence="9" id="KW-1185">Reference proteome</keyword>
<keyword evidence="3 4" id="KW-0539">Nucleus</keyword>
<dbReference type="CDD" id="cd00086">
    <property type="entry name" value="homeodomain"/>
    <property type="match status" value="2"/>
</dbReference>
<dbReference type="PANTHER" id="PTHR11636">
    <property type="entry name" value="POU DOMAIN"/>
    <property type="match status" value="1"/>
</dbReference>
<name>A0AAD7SP47_9TELE</name>
<dbReference type="GO" id="GO:0000978">
    <property type="term" value="F:RNA polymerase II cis-regulatory region sequence-specific DNA binding"/>
    <property type="evidence" value="ECO:0007669"/>
    <property type="project" value="TreeGrafter"/>
</dbReference>
<feature type="compositionally biased region" description="Low complexity" evidence="6">
    <location>
        <begin position="385"/>
        <end position="401"/>
    </location>
</feature>
<sequence length="699" mass="75494">MFKNQMNLRSVFTAEQQDTLERFYNNGMTNQSKSCFQLILQCAQETKLDFSVVRTWVGNKRRKLSSVVDQNGGVAHGPVNHTLAGGGRGAVLVTEMATGRSVQWDAAVARVSSPVPSPTTSFSPVASLPESGPRAKAQPLRARAESPPQIRPQPTLHPDVPPLHAKASTLSSRVPLLLPTSGPPLHSQARKPLSSGDPTRMPHLWTKQGTPPSQPRAWPFSSGLPRPPLLGAAQPSPHRHAADTGFRVQQVCTLAPQWDGDSPRAALGSSHAGGRVADSVGCLSIAMETGDVEDEYAREEELARMGAQIRICPAVGGGSSSVGGSGEPSIVLHRVGPAEQGVAESPDSDIFGGRAYQTPSTSSYCPARPLLDPVSSLRSTETHGRSPVQSPQQVIPQRPSSFQASGNLSMPWITSNSRKRTLQDRTQFSDGEVRTMKRYWESGMTSLGSVCREKISAVSAELSVDSEIVKTWIGNRRRKYRLMGIEIPPPKGGPAVFSSQSDAASPRSVTSEGDAARGPEADEDSERVDEVSVCLSEGSAGDVHQSEEGEDGDGEMDGTTLEDSVVQLPKFFDKIEIINDEEDDYGDMTGSGIDNVQTLLEFKNEEVQFLEGELENQRQKYNRLQNFTKNLLNAIKNHDKERQQELLSSLPQEVEENREMSPERSEPSAIAIRSYCSVSDVMGKTEGSPAGDAAEAVAL</sequence>
<feature type="region of interest" description="Disordered" evidence="6">
    <location>
        <begin position="341"/>
        <end position="410"/>
    </location>
</feature>
<evidence type="ECO:0000256" key="2">
    <source>
        <dbReference type="ARBA" id="ARBA00023155"/>
    </source>
</evidence>
<dbReference type="InterPro" id="IPR050255">
    <property type="entry name" value="POU_domain_TF"/>
</dbReference>